<dbReference type="AlphaFoldDB" id="L8JNH1"/>
<dbReference type="InterPro" id="IPR011051">
    <property type="entry name" value="RmlC_Cupin_sf"/>
</dbReference>
<dbReference type="Gene3D" id="2.60.120.10">
    <property type="entry name" value="Jelly Rolls"/>
    <property type="match status" value="1"/>
</dbReference>
<dbReference type="InterPro" id="IPR014710">
    <property type="entry name" value="RmlC-like_jellyroll"/>
</dbReference>
<feature type="domain" description="Sugar 3,4-ketoisomerase QdtA cupin" evidence="1">
    <location>
        <begin position="4"/>
        <end position="127"/>
    </location>
</feature>
<dbReference type="SUPFAM" id="SSF51182">
    <property type="entry name" value="RmlC-like cupins"/>
    <property type="match status" value="1"/>
</dbReference>
<dbReference type="Proteomes" id="UP000011135">
    <property type="component" value="Unassembled WGS sequence"/>
</dbReference>
<keyword evidence="3" id="KW-1185">Reference proteome</keyword>
<dbReference type="eggNOG" id="COG1898">
    <property type="taxonomic scope" value="Bacteria"/>
</dbReference>
<evidence type="ECO:0000313" key="2">
    <source>
        <dbReference type="EMBL" id="ELR70375.1"/>
    </source>
</evidence>
<dbReference type="RefSeq" id="WP_009581478.1">
    <property type="nucleotide sequence ID" value="NZ_AMZN01000055.1"/>
</dbReference>
<dbReference type="Pfam" id="PF05523">
    <property type="entry name" value="FdtA"/>
    <property type="match status" value="1"/>
</dbReference>
<reference evidence="2 3" key="1">
    <citation type="submission" date="2012-12" db="EMBL/GenBank/DDBJ databases">
        <title>Genome assembly of Fulvivirga imtechensis AK7.</title>
        <authorList>
            <person name="Nupur N."/>
            <person name="Khatri I."/>
            <person name="Kumar R."/>
            <person name="Subramanian S."/>
            <person name="Pinnaka A."/>
        </authorList>
    </citation>
    <scope>NUCLEOTIDE SEQUENCE [LARGE SCALE GENOMIC DNA]</scope>
    <source>
        <strain evidence="2 3">AK7</strain>
    </source>
</reference>
<accession>L8JNH1</accession>
<evidence type="ECO:0000313" key="3">
    <source>
        <dbReference type="Proteomes" id="UP000011135"/>
    </source>
</evidence>
<gene>
    <name evidence="2" type="ORF">C900_04060</name>
</gene>
<dbReference type="EMBL" id="AMZN01000055">
    <property type="protein sequence ID" value="ELR70375.1"/>
    <property type="molecule type" value="Genomic_DNA"/>
</dbReference>
<organism evidence="2 3">
    <name type="scientific">Fulvivirga imtechensis AK7</name>
    <dbReference type="NCBI Taxonomy" id="1237149"/>
    <lineage>
        <taxon>Bacteria</taxon>
        <taxon>Pseudomonadati</taxon>
        <taxon>Bacteroidota</taxon>
        <taxon>Cytophagia</taxon>
        <taxon>Cytophagales</taxon>
        <taxon>Fulvivirgaceae</taxon>
        <taxon>Fulvivirga</taxon>
    </lineage>
</organism>
<evidence type="ECO:0000259" key="1">
    <source>
        <dbReference type="Pfam" id="PF05523"/>
    </source>
</evidence>
<proteinExistence type="predicted"/>
<dbReference type="InterPro" id="IPR008894">
    <property type="entry name" value="QdtA_cupin_dom"/>
</dbReference>
<dbReference type="CDD" id="cd20292">
    <property type="entry name" value="cupin_QdtA-like"/>
    <property type="match status" value="1"/>
</dbReference>
<comment type="caution">
    <text evidence="2">The sequence shown here is derived from an EMBL/GenBank/DDBJ whole genome shotgun (WGS) entry which is preliminary data.</text>
</comment>
<protein>
    <submittedName>
        <fullName evidence="2">WxcM-like protein</fullName>
    </submittedName>
</protein>
<name>L8JNH1_9BACT</name>
<dbReference type="STRING" id="1237149.C900_04060"/>
<sequence length="128" mass="15108">MEPYIIELSETESKGGKLSFIENPAIPFDVKRLYWIYDLQDNAVRGGHSHLNSDRVLICLKGRVEVELESSKGQKYHFELAKAREALYFPRKHWIRMRCSEDALLLTLTSCKFEDDQYQKDYDLFRQS</sequence>
<dbReference type="OrthoDB" id="9795513at2"/>